<name>M0QH93_9ACTN</name>
<reference evidence="1 2" key="1">
    <citation type="submission" date="2013-01" db="EMBL/GenBank/DDBJ databases">
        <title>Whole genome shotgun sequence of Gordonia soli NBRC 108243.</title>
        <authorList>
            <person name="Isaki-Nakamura S."/>
            <person name="Hosoyama A."/>
            <person name="Tsuchikane K."/>
            <person name="Ando Y."/>
            <person name="Baba S."/>
            <person name="Ohji S."/>
            <person name="Hamada M."/>
            <person name="Tamura T."/>
            <person name="Yamazoe A."/>
            <person name="Yamazaki S."/>
            <person name="Fujita N."/>
        </authorList>
    </citation>
    <scope>NUCLEOTIDE SEQUENCE [LARGE SCALE GENOMIC DNA]</scope>
    <source>
        <strain evidence="1 2">NBRC 108243</strain>
    </source>
</reference>
<evidence type="ECO:0000313" key="2">
    <source>
        <dbReference type="Proteomes" id="UP000011666"/>
    </source>
</evidence>
<dbReference type="AlphaFoldDB" id="M0QH93"/>
<proteinExistence type="predicted"/>
<protein>
    <submittedName>
        <fullName evidence="1">Uncharacterized protein</fullName>
    </submittedName>
</protein>
<sequence length="267" mass="28533">MGEIVSSGPSIVARRGVLKMGGSMIMTSQTCVSNTRSTDMDTTPESVRDLSRPLALRQLIEIEEGVVIPGFAAIADDPGLFAVTGEQSSAVDAALDRHLDRVLAVKQLLVDALRGQAVEPDVLEDVPLALPVRAVESVLAHPRRVRDAGMQAVVRTAFLVAAVHSLDQIPDPGAEGLRLSERELLRDILSQALPGLVGDNRAALGLYIGKASIFLTEADEVRWTAVDETPRGPRPESLLNYDAIALRQTCKAIGLGPGSYRLAAMDR</sequence>
<dbReference type="Proteomes" id="UP000011666">
    <property type="component" value="Unassembled WGS sequence"/>
</dbReference>
<organism evidence="1 2">
    <name type="scientific">Gordonia soli NBRC 108243</name>
    <dbReference type="NCBI Taxonomy" id="1223545"/>
    <lineage>
        <taxon>Bacteria</taxon>
        <taxon>Bacillati</taxon>
        <taxon>Actinomycetota</taxon>
        <taxon>Actinomycetes</taxon>
        <taxon>Mycobacteriales</taxon>
        <taxon>Gordoniaceae</taxon>
        <taxon>Gordonia</taxon>
    </lineage>
</organism>
<dbReference type="STRING" id="1223545.GS4_11_01670"/>
<keyword evidence="2" id="KW-1185">Reference proteome</keyword>
<comment type="caution">
    <text evidence="1">The sequence shown here is derived from an EMBL/GenBank/DDBJ whole genome shotgun (WGS) entry which is preliminary data.</text>
</comment>
<gene>
    <name evidence="1" type="ORF">GS4_11_01670</name>
</gene>
<dbReference type="EMBL" id="BANX01000011">
    <property type="protein sequence ID" value="GAC67898.1"/>
    <property type="molecule type" value="Genomic_DNA"/>
</dbReference>
<accession>M0QH93</accession>
<dbReference type="eggNOG" id="ENOG5031VUQ">
    <property type="taxonomic scope" value="Bacteria"/>
</dbReference>
<evidence type="ECO:0000313" key="1">
    <source>
        <dbReference type="EMBL" id="GAC67898.1"/>
    </source>
</evidence>